<organism evidence="1">
    <name type="scientific">Anguilla anguilla</name>
    <name type="common">European freshwater eel</name>
    <name type="synonym">Muraena anguilla</name>
    <dbReference type="NCBI Taxonomy" id="7936"/>
    <lineage>
        <taxon>Eukaryota</taxon>
        <taxon>Metazoa</taxon>
        <taxon>Chordata</taxon>
        <taxon>Craniata</taxon>
        <taxon>Vertebrata</taxon>
        <taxon>Euteleostomi</taxon>
        <taxon>Actinopterygii</taxon>
        <taxon>Neopterygii</taxon>
        <taxon>Teleostei</taxon>
        <taxon>Anguilliformes</taxon>
        <taxon>Anguillidae</taxon>
        <taxon>Anguilla</taxon>
    </lineage>
</organism>
<evidence type="ECO:0000313" key="1">
    <source>
        <dbReference type="EMBL" id="JAH15511.1"/>
    </source>
</evidence>
<protein>
    <submittedName>
        <fullName evidence="1">Uncharacterized protein</fullName>
    </submittedName>
</protein>
<dbReference type="EMBL" id="GBXM01093066">
    <property type="protein sequence ID" value="JAH15511.1"/>
    <property type="molecule type" value="Transcribed_RNA"/>
</dbReference>
<sequence length="59" mass="6656">MLALGPLRRRLRYRSAAPEVKSALAATHKHGETRRGRVSTESVHLCCSHWLNPGYTDKL</sequence>
<accession>A0A0E9QF60</accession>
<reference evidence="1" key="1">
    <citation type="submission" date="2014-11" db="EMBL/GenBank/DDBJ databases">
        <authorList>
            <person name="Amaro Gonzalez C."/>
        </authorList>
    </citation>
    <scope>NUCLEOTIDE SEQUENCE</scope>
</reference>
<reference evidence="1" key="2">
    <citation type="journal article" date="2015" name="Fish Shellfish Immunol.">
        <title>Early steps in the European eel (Anguilla anguilla)-Vibrio vulnificus interaction in the gills: Role of the RtxA13 toxin.</title>
        <authorList>
            <person name="Callol A."/>
            <person name="Pajuelo D."/>
            <person name="Ebbesson L."/>
            <person name="Teles M."/>
            <person name="MacKenzie S."/>
            <person name="Amaro C."/>
        </authorList>
    </citation>
    <scope>NUCLEOTIDE SEQUENCE</scope>
</reference>
<name>A0A0E9QF60_ANGAN</name>
<dbReference type="AlphaFoldDB" id="A0A0E9QF60"/>
<proteinExistence type="predicted"/>